<dbReference type="SUPFAM" id="SSF53335">
    <property type="entry name" value="S-adenosyl-L-methionine-dependent methyltransferases"/>
    <property type="match status" value="1"/>
</dbReference>
<keyword evidence="5" id="KW-1185">Reference proteome</keyword>
<feature type="domain" description="Methyltransferase" evidence="3">
    <location>
        <begin position="43"/>
        <end position="134"/>
    </location>
</feature>
<gene>
    <name evidence="4" type="ORF">ACFQNJ_11025</name>
</gene>
<dbReference type="PANTHER" id="PTHR43861">
    <property type="entry name" value="TRANS-ACONITATE 2-METHYLTRANSFERASE-RELATED"/>
    <property type="match status" value="1"/>
</dbReference>
<dbReference type="GO" id="GO:0032259">
    <property type="term" value="P:methylation"/>
    <property type="evidence" value="ECO:0007669"/>
    <property type="project" value="UniProtKB-KW"/>
</dbReference>
<dbReference type="EC" id="2.1.1.64" evidence="4"/>
<dbReference type="EMBL" id="JBHTBX010000006">
    <property type="protein sequence ID" value="MFC7435036.1"/>
    <property type="molecule type" value="Genomic_DNA"/>
</dbReference>
<dbReference type="InterPro" id="IPR041698">
    <property type="entry name" value="Methyltransf_25"/>
</dbReference>
<dbReference type="InterPro" id="IPR029063">
    <property type="entry name" value="SAM-dependent_MTases_sf"/>
</dbReference>
<evidence type="ECO:0000313" key="4">
    <source>
        <dbReference type="EMBL" id="MFC7435036.1"/>
    </source>
</evidence>
<sequence length="249" mass="28064">MLDREDEYRKMAECERDHWWYRNLHDRCLRTIADFFAAKSPRILDAACGTGGLLLKLKGDGHDQLHGFDLSPTAVARARAGNLDVVQADLRDLSRVFPTVVFDVIVSNDSLYFLGDKEQEAFVRTCHDRLHTGGVLIMNLPARAAFSGMHDRAVGISRRFEPEDVARLAETASWDIVGHQSWPMLLSPLIFAARTAQRMRLGSSSDVVVSDVRMPPDWVNALLYRLTSLERFCPGTGYGSSIFLVLRKR</sequence>
<evidence type="ECO:0000256" key="1">
    <source>
        <dbReference type="ARBA" id="ARBA00022603"/>
    </source>
</evidence>
<evidence type="ECO:0000259" key="3">
    <source>
        <dbReference type="Pfam" id="PF13649"/>
    </source>
</evidence>
<keyword evidence="2 4" id="KW-0808">Transferase</keyword>
<evidence type="ECO:0000313" key="5">
    <source>
        <dbReference type="Proteomes" id="UP001596495"/>
    </source>
</evidence>
<dbReference type="Gene3D" id="3.40.50.150">
    <property type="entry name" value="Vaccinia Virus protein VP39"/>
    <property type="match status" value="1"/>
</dbReference>
<reference evidence="5" key="1">
    <citation type="journal article" date="2019" name="Int. J. Syst. Evol. Microbiol.">
        <title>The Global Catalogue of Microorganisms (GCM) 10K type strain sequencing project: providing services to taxonomists for standard genome sequencing and annotation.</title>
        <authorList>
            <consortium name="The Broad Institute Genomics Platform"/>
            <consortium name="The Broad Institute Genome Sequencing Center for Infectious Disease"/>
            <person name="Wu L."/>
            <person name="Ma J."/>
        </authorList>
    </citation>
    <scope>NUCLEOTIDE SEQUENCE [LARGE SCALE GENOMIC DNA]</scope>
    <source>
        <strain evidence="5">CCUG 54518</strain>
    </source>
</reference>
<dbReference type="GO" id="GO:0102208">
    <property type="term" value="F:2-polyprenyl-6-hydroxyphenol methylase activity"/>
    <property type="evidence" value="ECO:0007669"/>
    <property type="project" value="UniProtKB-EC"/>
</dbReference>
<dbReference type="GO" id="GO:0061542">
    <property type="term" value="F:3-demethylubiquinol 3-O-methyltransferase activity"/>
    <property type="evidence" value="ECO:0007669"/>
    <property type="project" value="UniProtKB-EC"/>
</dbReference>
<dbReference type="CDD" id="cd02440">
    <property type="entry name" value="AdoMet_MTases"/>
    <property type="match status" value="1"/>
</dbReference>
<keyword evidence="1 4" id="KW-0489">Methyltransferase</keyword>
<name>A0ABW2RAF8_9BURK</name>
<dbReference type="PANTHER" id="PTHR43861:SF1">
    <property type="entry name" value="TRANS-ACONITATE 2-METHYLTRANSFERASE"/>
    <property type="match status" value="1"/>
</dbReference>
<dbReference type="RefSeq" id="WP_382257103.1">
    <property type="nucleotide sequence ID" value="NZ_JBHTBX010000006.1"/>
</dbReference>
<accession>A0ABW2RAF8</accession>
<proteinExistence type="predicted"/>
<organism evidence="4 5">
    <name type="scientific">Hydrogenophaga bisanensis</name>
    <dbReference type="NCBI Taxonomy" id="439611"/>
    <lineage>
        <taxon>Bacteria</taxon>
        <taxon>Pseudomonadati</taxon>
        <taxon>Pseudomonadota</taxon>
        <taxon>Betaproteobacteria</taxon>
        <taxon>Burkholderiales</taxon>
        <taxon>Comamonadaceae</taxon>
        <taxon>Hydrogenophaga</taxon>
    </lineage>
</organism>
<dbReference type="Proteomes" id="UP001596495">
    <property type="component" value="Unassembled WGS sequence"/>
</dbReference>
<dbReference type="EC" id="2.1.1.222" evidence="4"/>
<evidence type="ECO:0000256" key="2">
    <source>
        <dbReference type="ARBA" id="ARBA00022679"/>
    </source>
</evidence>
<protein>
    <submittedName>
        <fullName evidence="4">Class I SAM-dependent methyltransferase</fullName>
        <ecNumber evidence="4">2.1.1.222</ecNumber>
        <ecNumber evidence="4">2.1.1.64</ecNumber>
    </submittedName>
</protein>
<comment type="caution">
    <text evidence="4">The sequence shown here is derived from an EMBL/GenBank/DDBJ whole genome shotgun (WGS) entry which is preliminary data.</text>
</comment>
<dbReference type="Pfam" id="PF13649">
    <property type="entry name" value="Methyltransf_25"/>
    <property type="match status" value="1"/>
</dbReference>